<comment type="similarity">
    <text evidence="2">Belongs to the precorrin methyltransferase family.</text>
</comment>
<sequence>MSPVYFVGAGPGDPDLITVRGMELVTRADLLIYTGSLVNPELVNRSGARIKLDSWGKTLEEIVPLMVEHAQQGALVVRLHSGDPSLYGAIVEQMQRLGDEGVTCEVIPGVSSLFAAAAALRTQLTLGGVAESLIVTRPAGKTLEKDEIHELSAHAATMVFFLGADRIDEIVAKLQCPLTTPAAVIYHASWPDQKIIRGTLADIAEKAGRAGISRSALLLVGGVLDPAVSGHHRSVLYS</sequence>
<dbReference type="InterPro" id="IPR003043">
    <property type="entry name" value="Uropor_MeTrfase_CS"/>
</dbReference>
<name>A0A0W8F2T9_9ZZZZ</name>
<keyword evidence="4 8" id="KW-0489">Methyltransferase</keyword>
<dbReference type="InterPro" id="IPR050161">
    <property type="entry name" value="Siro_Cobalamin_biosynth"/>
</dbReference>
<dbReference type="EMBL" id="LNQE01001592">
    <property type="protein sequence ID" value="KUG15054.1"/>
    <property type="molecule type" value="Genomic_DNA"/>
</dbReference>
<dbReference type="PROSITE" id="PS00839">
    <property type="entry name" value="SUMT_1"/>
    <property type="match status" value="1"/>
</dbReference>
<evidence type="ECO:0000259" key="7">
    <source>
        <dbReference type="Pfam" id="PF00590"/>
    </source>
</evidence>
<dbReference type="GO" id="GO:0009236">
    <property type="term" value="P:cobalamin biosynthetic process"/>
    <property type="evidence" value="ECO:0007669"/>
    <property type="project" value="UniProtKB-UniPathway"/>
</dbReference>
<comment type="pathway">
    <text evidence="1">Cofactor biosynthesis; adenosylcobalamin biosynthesis.</text>
</comment>
<reference evidence="8" key="1">
    <citation type="journal article" date="2015" name="Proc. Natl. Acad. Sci. U.S.A.">
        <title>Networks of energetic and metabolic interactions define dynamics in microbial communities.</title>
        <authorList>
            <person name="Embree M."/>
            <person name="Liu J.K."/>
            <person name="Al-Bassam M.M."/>
            <person name="Zengler K."/>
        </authorList>
    </citation>
    <scope>NUCLEOTIDE SEQUENCE</scope>
</reference>
<gene>
    <name evidence="8" type="ORF">ASZ90_015297</name>
</gene>
<evidence type="ECO:0000256" key="6">
    <source>
        <dbReference type="ARBA" id="ARBA00022691"/>
    </source>
</evidence>
<keyword evidence="3" id="KW-0169">Cobalamin biosynthesis</keyword>
<evidence type="ECO:0000256" key="4">
    <source>
        <dbReference type="ARBA" id="ARBA00022603"/>
    </source>
</evidence>
<evidence type="ECO:0000256" key="5">
    <source>
        <dbReference type="ARBA" id="ARBA00022679"/>
    </source>
</evidence>
<dbReference type="GO" id="GO:0046026">
    <property type="term" value="F:precorrin-4 C11-methyltransferase activity"/>
    <property type="evidence" value="ECO:0007669"/>
    <property type="project" value="UniProtKB-EC"/>
</dbReference>
<feature type="domain" description="Tetrapyrrole methylase" evidence="7">
    <location>
        <begin position="4"/>
        <end position="203"/>
    </location>
</feature>
<evidence type="ECO:0000256" key="2">
    <source>
        <dbReference type="ARBA" id="ARBA00005879"/>
    </source>
</evidence>
<dbReference type="InterPro" id="IPR014776">
    <property type="entry name" value="4pyrrole_Mease_sub2"/>
</dbReference>
<protein>
    <submittedName>
        <fullName evidence="8">Cobalt-precorrin-4 c11-methyltransferase</fullName>
        <ecNumber evidence="8">2.1.1.133</ecNumber>
    </submittedName>
</protein>
<dbReference type="EC" id="2.1.1.133" evidence="8"/>
<dbReference type="UniPathway" id="UPA00148"/>
<keyword evidence="5 8" id="KW-0808">Transferase</keyword>
<dbReference type="PROSITE" id="PS00840">
    <property type="entry name" value="SUMT_2"/>
    <property type="match status" value="1"/>
</dbReference>
<dbReference type="PANTHER" id="PTHR45790">
    <property type="entry name" value="SIROHEME SYNTHASE-RELATED"/>
    <property type="match status" value="1"/>
</dbReference>
<comment type="caution">
    <text evidence="8">The sequence shown here is derived from an EMBL/GenBank/DDBJ whole genome shotgun (WGS) entry which is preliminary data.</text>
</comment>
<accession>A0A0W8F2T9</accession>
<keyword evidence="6" id="KW-0949">S-adenosyl-L-methionine</keyword>
<dbReference type="InterPro" id="IPR035996">
    <property type="entry name" value="4pyrrol_Methylase_sf"/>
</dbReference>
<dbReference type="CDD" id="cd11641">
    <property type="entry name" value="Precorrin-4_C11-MT"/>
    <property type="match status" value="1"/>
</dbReference>
<evidence type="ECO:0000313" key="8">
    <source>
        <dbReference type="EMBL" id="KUG15054.1"/>
    </source>
</evidence>
<dbReference type="InterPro" id="IPR000878">
    <property type="entry name" value="4pyrrol_Mease"/>
</dbReference>
<proteinExistence type="inferred from homology"/>
<dbReference type="Pfam" id="PF00590">
    <property type="entry name" value="TP_methylase"/>
    <property type="match status" value="1"/>
</dbReference>
<dbReference type="AlphaFoldDB" id="A0A0W8F2T9"/>
<organism evidence="8">
    <name type="scientific">hydrocarbon metagenome</name>
    <dbReference type="NCBI Taxonomy" id="938273"/>
    <lineage>
        <taxon>unclassified sequences</taxon>
        <taxon>metagenomes</taxon>
        <taxon>ecological metagenomes</taxon>
    </lineage>
</organism>
<dbReference type="Gene3D" id="3.30.950.10">
    <property type="entry name" value="Methyltransferase, Cobalt-precorrin-4 Transmethylase, Domain 2"/>
    <property type="match status" value="1"/>
</dbReference>
<evidence type="ECO:0000256" key="1">
    <source>
        <dbReference type="ARBA" id="ARBA00004953"/>
    </source>
</evidence>
<dbReference type="GO" id="GO:0032259">
    <property type="term" value="P:methylation"/>
    <property type="evidence" value="ECO:0007669"/>
    <property type="project" value="UniProtKB-KW"/>
</dbReference>
<dbReference type="InterPro" id="IPR006362">
    <property type="entry name" value="Cbl_synth_CobM/CibF"/>
</dbReference>
<dbReference type="InterPro" id="IPR014777">
    <property type="entry name" value="4pyrrole_Mease_sub1"/>
</dbReference>
<dbReference type="Gene3D" id="3.40.1010.10">
    <property type="entry name" value="Cobalt-precorrin-4 Transmethylase, Domain 1"/>
    <property type="match status" value="1"/>
</dbReference>
<evidence type="ECO:0000256" key="3">
    <source>
        <dbReference type="ARBA" id="ARBA00022573"/>
    </source>
</evidence>
<dbReference type="SUPFAM" id="SSF53790">
    <property type="entry name" value="Tetrapyrrole methylase"/>
    <property type="match status" value="1"/>
</dbReference>
<dbReference type="PANTHER" id="PTHR45790:SF4">
    <property type="entry name" value="COBALT-PRECORRIN-4 C(11)-METHYLTRANSFERASE"/>
    <property type="match status" value="1"/>
</dbReference>